<accession>A0A7W2ABX5</accession>
<dbReference type="RefSeq" id="WP_181741114.1">
    <property type="nucleotide sequence ID" value="NZ_JACEMT010000053.1"/>
</dbReference>
<comment type="caution">
    <text evidence="2">The sequence shown here is derived from an EMBL/GenBank/DDBJ whole genome shotgun (WGS) entry which is preliminary data.</text>
</comment>
<organism evidence="2 3">
    <name type="scientific">Marinobacterium marinum</name>
    <dbReference type="NCBI Taxonomy" id="2756129"/>
    <lineage>
        <taxon>Bacteria</taxon>
        <taxon>Pseudomonadati</taxon>
        <taxon>Pseudomonadota</taxon>
        <taxon>Gammaproteobacteria</taxon>
        <taxon>Oceanospirillales</taxon>
        <taxon>Oceanospirillaceae</taxon>
        <taxon>Marinobacterium</taxon>
    </lineage>
</organism>
<reference evidence="2 3" key="1">
    <citation type="submission" date="2020-07" db="EMBL/GenBank/DDBJ databases">
        <title>Bacterium isolated from marien macroalgae.</title>
        <authorList>
            <person name="Zhu K."/>
            <person name="Lu D."/>
            <person name="Du Z."/>
        </authorList>
    </citation>
    <scope>NUCLEOTIDE SEQUENCE [LARGE SCALE GENOMIC DNA]</scope>
    <source>
        <strain evidence="2 3">3-1745</strain>
    </source>
</reference>
<protein>
    <submittedName>
        <fullName evidence="2">Uncharacterized protein</fullName>
    </submittedName>
</protein>
<dbReference type="Proteomes" id="UP000538931">
    <property type="component" value="Unassembled WGS sequence"/>
</dbReference>
<keyword evidence="3" id="KW-1185">Reference proteome</keyword>
<feature type="signal peptide" evidence="1">
    <location>
        <begin position="1"/>
        <end position="21"/>
    </location>
</feature>
<proteinExistence type="predicted"/>
<evidence type="ECO:0000313" key="3">
    <source>
        <dbReference type="Proteomes" id="UP000538931"/>
    </source>
</evidence>
<evidence type="ECO:0000313" key="2">
    <source>
        <dbReference type="EMBL" id="MBA4503381.1"/>
    </source>
</evidence>
<dbReference type="AlphaFoldDB" id="A0A7W2ABX5"/>
<sequence>MKRIFISLILITATGVPSANADIRLQNGKVLVSVGDPVAKLNRYLEPVHKHSGPVCHKPSNHSCRPQDSRTGMIYEYHANRVVYTVQTYRKTITYVEWRHQ</sequence>
<name>A0A7W2ABX5_9GAMM</name>
<evidence type="ECO:0000256" key="1">
    <source>
        <dbReference type="SAM" id="SignalP"/>
    </source>
</evidence>
<dbReference type="EMBL" id="JACEMT010000053">
    <property type="protein sequence ID" value="MBA4503381.1"/>
    <property type="molecule type" value="Genomic_DNA"/>
</dbReference>
<keyword evidence="1" id="KW-0732">Signal</keyword>
<gene>
    <name evidence="2" type="ORF">H1S06_13560</name>
</gene>
<feature type="chain" id="PRO_5031233511" evidence="1">
    <location>
        <begin position="22"/>
        <end position="101"/>
    </location>
</feature>